<accession>A0A238JPR1</accession>
<evidence type="ECO:0000313" key="3">
    <source>
        <dbReference type="Proteomes" id="UP000203464"/>
    </source>
</evidence>
<protein>
    <submittedName>
        <fullName evidence="2">Uncharacterized protein</fullName>
    </submittedName>
</protein>
<proteinExistence type="predicted"/>
<feature type="region of interest" description="Disordered" evidence="1">
    <location>
        <begin position="34"/>
        <end position="116"/>
    </location>
</feature>
<name>A0A238JPR1_9RHOB</name>
<sequence>MPSQIRVSFSPQEFTAIFAPHLRHPFDTNPRFAHFTAQKEVEKSAAHPPIRGNKTADKGAARCRLTRRYPHRATSSPPPMGRSADLAPPSLSSSKTSQASNPDNPSFQKTPAPFLPLRRRNSGQMVRRVDVLQHPTASLWPFFCLTHKLVQWQPYQQFETSAPRPKRCIMLRVL</sequence>
<evidence type="ECO:0000313" key="2">
    <source>
        <dbReference type="EMBL" id="SMX31852.1"/>
    </source>
</evidence>
<keyword evidence="3" id="KW-1185">Reference proteome</keyword>
<feature type="compositionally biased region" description="Low complexity" evidence="1">
    <location>
        <begin position="83"/>
        <end position="94"/>
    </location>
</feature>
<dbReference type="AlphaFoldDB" id="A0A238JPR1"/>
<organism evidence="2 3">
    <name type="scientific">Octadecabacter ascidiaceicola</name>
    <dbReference type="NCBI Taxonomy" id="1655543"/>
    <lineage>
        <taxon>Bacteria</taxon>
        <taxon>Pseudomonadati</taxon>
        <taxon>Pseudomonadota</taxon>
        <taxon>Alphaproteobacteria</taxon>
        <taxon>Rhodobacterales</taxon>
        <taxon>Roseobacteraceae</taxon>
        <taxon>Octadecabacter</taxon>
    </lineage>
</organism>
<dbReference type="EMBL" id="FXYD01000001">
    <property type="protein sequence ID" value="SMX31852.1"/>
    <property type="molecule type" value="Genomic_DNA"/>
</dbReference>
<feature type="compositionally biased region" description="Polar residues" evidence="1">
    <location>
        <begin position="95"/>
        <end position="109"/>
    </location>
</feature>
<reference evidence="3" key="1">
    <citation type="submission" date="2017-05" db="EMBL/GenBank/DDBJ databases">
        <authorList>
            <person name="Rodrigo-Torres L."/>
            <person name="Arahal R. D."/>
            <person name="Lucena T."/>
        </authorList>
    </citation>
    <scope>NUCLEOTIDE SEQUENCE [LARGE SCALE GENOMIC DNA]</scope>
    <source>
        <strain evidence="3">CECT 8868</strain>
    </source>
</reference>
<gene>
    <name evidence="2" type="ORF">OCA8868_00545</name>
</gene>
<evidence type="ECO:0000256" key="1">
    <source>
        <dbReference type="SAM" id="MobiDB-lite"/>
    </source>
</evidence>
<dbReference type="Proteomes" id="UP000203464">
    <property type="component" value="Unassembled WGS sequence"/>
</dbReference>